<keyword evidence="1 10" id="KW-1003">Cell membrane</keyword>
<dbReference type="HAMAP" id="MF_01043">
    <property type="entry name" value="PlsY"/>
    <property type="match status" value="1"/>
</dbReference>
<protein>
    <recommendedName>
        <fullName evidence="10">Glycerol-3-phosphate acyltransferase</fullName>
    </recommendedName>
    <alternativeName>
        <fullName evidence="10">Acyl-PO4 G3P acyltransferase</fullName>
    </alternativeName>
    <alternativeName>
        <fullName evidence="10">Acyl-phosphate--glycerol-3-phosphate acyltransferase</fullName>
    </alternativeName>
    <alternativeName>
        <fullName evidence="10">G3P acyltransferase</fullName>
        <shortName evidence="10">GPAT</shortName>
        <ecNumber evidence="10">2.3.1.275</ecNumber>
    </alternativeName>
    <alternativeName>
        <fullName evidence="10">Lysophosphatidic acid synthase</fullName>
        <shortName evidence="10">LPA synthase</shortName>
    </alternativeName>
</protein>
<comment type="pathway">
    <text evidence="10">Lipid metabolism; phospholipid metabolism.</text>
</comment>
<keyword evidence="8 10" id="KW-0594">Phospholipid biosynthesis</keyword>
<keyword evidence="6 10" id="KW-0443">Lipid metabolism</keyword>
<evidence type="ECO:0000256" key="8">
    <source>
        <dbReference type="ARBA" id="ARBA00023209"/>
    </source>
</evidence>
<dbReference type="KEGG" id="adin:H7849_00795"/>
<evidence type="ECO:0000256" key="9">
    <source>
        <dbReference type="ARBA" id="ARBA00023264"/>
    </source>
</evidence>
<dbReference type="GO" id="GO:0043772">
    <property type="term" value="F:acyl-phosphate glycerol-3-phosphate acyltransferase activity"/>
    <property type="evidence" value="ECO:0007669"/>
    <property type="project" value="UniProtKB-UniRule"/>
</dbReference>
<evidence type="ECO:0000256" key="3">
    <source>
        <dbReference type="ARBA" id="ARBA00022679"/>
    </source>
</evidence>
<keyword evidence="9 10" id="KW-1208">Phospholipid metabolism</keyword>
<evidence type="ECO:0000256" key="5">
    <source>
        <dbReference type="ARBA" id="ARBA00022989"/>
    </source>
</evidence>
<keyword evidence="3 10" id="KW-0808">Transferase</keyword>
<comment type="subunit">
    <text evidence="10">Probably interacts with PlsX.</text>
</comment>
<keyword evidence="4 10" id="KW-0812">Transmembrane</keyword>
<name>A0A7G8BJ76_9BACT</name>
<keyword evidence="2 10" id="KW-0444">Lipid biosynthesis</keyword>
<proteinExistence type="inferred from homology"/>
<dbReference type="RefSeq" id="WP_186743550.1">
    <property type="nucleotide sequence ID" value="NZ_CP060394.1"/>
</dbReference>
<dbReference type="AlphaFoldDB" id="A0A7G8BJ76"/>
<evidence type="ECO:0000256" key="1">
    <source>
        <dbReference type="ARBA" id="ARBA00022475"/>
    </source>
</evidence>
<reference evidence="11 12" key="1">
    <citation type="submission" date="2020-08" db="EMBL/GenBank/DDBJ databases">
        <title>Edaphobacter telluris sp. nov. and Acidobacterium dinghuensis sp. nov., two acidobacteria isolated from forest soil.</title>
        <authorList>
            <person name="Fu J."/>
            <person name="Qiu L."/>
        </authorList>
    </citation>
    <scope>NUCLEOTIDE SEQUENCE [LARGE SCALE GENOMIC DNA]</scope>
    <source>
        <strain evidence="11">4Y35</strain>
    </source>
</reference>
<feature type="transmembrane region" description="Helical" evidence="10">
    <location>
        <begin position="6"/>
        <end position="26"/>
    </location>
</feature>
<dbReference type="InterPro" id="IPR003811">
    <property type="entry name" value="G3P_acylTferase_PlsY"/>
</dbReference>
<feature type="transmembrane region" description="Helical" evidence="10">
    <location>
        <begin position="55"/>
        <end position="79"/>
    </location>
</feature>
<evidence type="ECO:0000256" key="4">
    <source>
        <dbReference type="ARBA" id="ARBA00022692"/>
    </source>
</evidence>
<dbReference type="UniPathway" id="UPA00085"/>
<keyword evidence="7 10" id="KW-0472">Membrane</keyword>
<organism evidence="11 12">
    <name type="scientific">Alloacidobacterium dinghuense</name>
    <dbReference type="NCBI Taxonomy" id="2763107"/>
    <lineage>
        <taxon>Bacteria</taxon>
        <taxon>Pseudomonadati</taxon>
        <taxon>Acidobacteriota</taxon>
        <taxon>Terriglobia</taxon>
        <taxon>Terriglobales</taxon>
        <taxon>Acidobacteriaceae</taxon>
        <taxon>Alloacidobacterium</taxon>
    </lineage>
</organism>
<dbReference type="EC" id="2.3.1.275" evidence="10"/>
<dbReference type="Proteomes" id="UP000515312">
    <property type="component" value="Chromosome"/>
</dbReference>
<comment type="similarity">
    <text evidence="10">Belongs to the PlsY family.</text>
</comment>
<sequence length="214" mass="22932">MFVVTYLVIALVAYLLGSIPFGYVLVRLFRKEDIRETGSGNIGATNVIRSGAKGLGALTFLLDALKGYVAVMAAGWLLNLHVLQLVPLQDAMAVAAMAAITGHIFPVWLSFRGGKGVATAFGVFVAVAWLAAVAALVMFLIIFALTRYVSLASILGAASFPVFAFLTPHFPYSGLMIAVILIVPAIIIAKHHQNIHRLLRGTEYRFGKTKASEA</sequence>
<comment type="function">
    <text evidence="10">Catalyzes the transfer of an acyl group from acyl-phosphate (acyl-PO(4)) to glycerol-3-phosphate (G3P) to form lysophosphatidic acid (LPA). This enzyme utilizes acyl-phosphate as fatty acyl donor, but not acyl-CoA or acyl-ACP.</text>
</comment>
<feature type="transmembrane region" description="Helical" evidence="10">
    <location>
        <begin position="123"/>
        <end position="149"/>
    </location>
</feature>
<evidence type="ECO:0000313" key="11">
    <source>
        <dbReference type="EMBL" id="QNI32596.1"/>
    </source>
</evidence>
<evidence type="ECO:0000256" key="2">
    <source>
        <dbReference type="ARBA" id="ARBA00022516"/>
    </source>
</evidence>
<dbReference type="PANTHER" id="PTHR30309:SF0">
    <property type="entry name" value="GLYCEROL-3-PHOSPHATE ACYLTRANSFERASE-RELATED"/>
    <property type="match status" value="1"/>
</dbReference>
<keyword evidence="11" id="KW-0012">Acyltransferase</keyword>
<accession>A0A7G8BJ76</accession>
<keyword evidence="12" id="KW-1185">Reference proteome</keyword>
<feature type="transmembrane region" description="Helical" evidence="10">
    <location>
        <begin position="91"/>
        <end position="111"/>
    </location>
</feature>
<dbReference type="SMART" id="SM01207">
    <property type="entry name" value="G3P_acyltransf"/>
    <property type="match status" value="1"/>
</dbReference>
<comment type="catalytic activity">
    <reaction evidence="10">
        <text>an acyl phosphate + sn-glycerol 3-phosphate = a 1-acyl-sn-glycero-3-phosphate + phosphate</text>
        <dbReference type="Rhea" id="RHEA:34075"/>
        <dbReference type="ChEBI" id="CHEBI:43474"/>
        <dbReference type="ChEBI" id="CHEBI:57597"/>
        <dbReference type="ChEBI" id="CHEBI:57970"/>
        <dbReference type="ChEBI" id="CHEBI:59918"/>
        <dbReference type="EC" id="2.3.1.275"/>
    </reaction>
</comment>
<evidence type="ECO:0000256" key="10">
    <source>
        <dbReference type="HAMAP-Rule" id="MF_01043"/>
    </source>
</evidence>
<feature type="transmembrane region" description="Helical" evidence="10">
    <location>
        <begin position="169"/>
        <end position="189"/>
    </location>
</feature>
<dbReference type="NCBIfam" id="TIGR00023">
    <property type="entry name" value="glycerol-3-phosphate 1-O-acyltransferase PlsY"/>
    <property type="match status" value="1"/>
</dbReference>
<dbReference type="Pfam" id="PF02660">
    <property type="entry name" value="G3P_acyltransf"/>
    <property type="match status" value="1"/>
</dbReference>
<dbReference type="EMBL" id="CP060394">
    <property type="protein sequence ID" value="QNI32596.1"/>
    <property type="molecule type" value="Genomic_DNA"/>
</dbReference>
<evidence type="ECO:0000256" key="7">
    <source>
        <dbReference type="ARBA" id="ARBA00023136"/>
    </source>
</evidence>
<dbReference type="PANTHER" id="PTHR30309">
    <property type="entry name" value="INNER MEMBRANE PROTEIN YGIH"/>
    <property type="match status" value="1"/>
</dbReference>
<dbReference type="GO" id="GO:0005886">
    <property type="term" value="C:plasma membrane"/>
    <property type="evidence" value="ECO:0007669"/>
    <property type="project" value="UniProtKB-SubCell"/>
</dbReference>
<comment type="subcellular location">
    <subcellularLocation>
        <location evidence="10">Cell membrane</location>
        <topology evidence="10">Multi-pass membrane protein</topology>
    </subcellularLocation>
</comment>
<evidence type="ECO:0000313" key="12">
    <source>
        <dbReference type="Proteomes" id="UP000515312"/>
    </source>
</evidence>
<gene>
    <name evidence="10 11" type="primary">plsY</name>
    <name evidence="11" type="ORF">H7849_00795</name>
</gene>
<keyword evidence="5 10" id="KW-1133">Transmembrane helix</keyword>
<dbReference type="GO" id="GO:0008654">
    <property type="term" value="P:phospholipid biosynthetic process"/>
    <property type="evidence" value="ECO:0007669"/>
    <property type="project" value="UniProtKB-UniRule"/>
</dbReference>
<evidence type="ECO:0000256" key="6">
    <source>
        <dbReference type="ARBA" id="ARBA00023098"/>
    </source>
</evidence>